<dbReference type="SUPFAM" id="SSF55874">
    <property type="entry name" value="ATPase domain of HSP90 chaperone/DNA topoisomerase II/histidine kinase"/>
    <property type="match status" value="1"/>
</dbReference>
<keyword evidence="1" id="KW-0808">Transferase</keyword>
<dbReference type="Pfam" id="PF13581">
    <property type="entry name" value="HATPase_c_2"/>
    <property type="match status" value="1"/>
</dbReference>
<keyword evidence="5" id="KW-1185">Reference proteome</keyword>
<protein>
    <recommendedName>
        <fullName evidence="3">Histidine kinase/HSP90-like ATPase domain-containing protein</fullName>
    </recommendedName>
</protein>
<dbReference type="CDD" id="cd16936">
    <property type="entry name" value="HATPase_RsbW-like"/>
    <property type="match status" value="1"/>
</dbReference>
<keyword evidence="1" id="KW-0723">Serine/threonine-protein kinase</keyword>
<dbReference type="InterPro" id="IPR036890">
    <property type="entry name" value="HATPase_C_sf"/>
</dbReference>
<dbReference type="InterPro" id="IPR003594">
    <property type="entry name" value="HATPase_dom"/>
</dbReference>
<evidence type="ECO:0000313" key="5">
    <source>
        <dbReference type="Proteomes" id="UP000319210"/>
    </source>
</evidence>
<gene>
    <name evidence="4" type="ORF">SCA03_33470</name>
</gene>
<sequence length="160" mass="16686">MNTQHRPVTVTTPASPASPAAGALPPARGLTVQLSSTRRGARLARRFVAQHLADWGFPFDGGLSSTAALITAELAANAVRHCGGTGRDFRVHVLLPPPPEPLRIEVTDACADRPLPAGPPSPAPDGGSGNGLLLVDTLAARWGCTVNDAITKTVWAELYR</sequence>
<proteinExistence type="predicted"/>
<evidence type="ECO:0000313" key="4">
    <source>
        <dbReference type="EMBL" id="GEB50796.1"/>
    </source>
</evidence>
<feature type="region of interest" description="Disordered" evidence="2">
    <location>
        <begin position="1"/>
        <end position="26"/>
    </location>
</feature>
<evidence type="ECO:0000256" key="1">
    <source>
        <dbReference type="ARBA" id="ARBA00022527"/>
    </source>
</evidence>
<dbReference type="Proteomes" id="UP000319210">
    <property type="component" value="Unassembled WGS sequence"/>
</dbReference>
<dbReference type="AlphaFoldDB" id="A0A4Y3QZG2"/>
<dbReference type="PANTHER" id="PTHR35526">
    <property type="entry name" value="ANTI-SIGMA-F FACTOR RSBW-RELATED"/>
    <property type="match status" value="1"/>
</dbReference>
<accession>A0A4Y3QZG2</accession>
<evidence type="ECO:0000259" key="3">
    <source>
        <dbReference type="Pfam" id="PF13581"/>
    </source>
</evidence>
<keyword evidence="1" id="KW-0418">Kinase</keyword>
<dbReference type="InterPro" id="IPR050267">
    <property type="entry name" value="Anti-sigma-factor_SerPK"/>
</dbReference>
<feature type="domain" description="Histidine kinase/HSP90-like ATPase" evidence="3">
    <location>
        <begin position="37"/>
        <end position="140"/>
    </location>
</feature>
<organism evidence="4 5">
    <name type="scientific">Streptomyces cacaoi</name>
    <dbReference type="NCBI Taxonomy" id="1898"/>
    <lineage>
        <taxon>Bacteria</taxon>
        <taxon>Bacillati</taxon>
        <taxon>Actinomycetota</taxon>
        <taxon>Actinomycetes</taxon>
        <taxon>Kitasatosporales</taxon>
        <taxon>Streptomycetaceae</taxon>
        <taxon>Streptomyces</taxon>
    </lineage>
</organism>
<dbReference type="Gene3D" id="3.30.565.10">
    <property type="entry name" value="Histidine kinase-like ATPase, C-terminal domain"/>
    <property type="match status" value="1"/>
</dbReference>
<reference evidence="4 5" key="1">
    <citation type="submission" date="2019-06" db="EMBL/GenBank/DDBJ databases">
        <title>Whole genome shotgun sequence of Streptomyces cacaoi subsp. cacaoi NBRC 12748.</title>
        <authorList>
            <person name="Hosoyama A."/>
            <person name="Uohara A."/>
            <person name="Ohji S."/>
            <person name="Ichikawa N."/>
        </authorList>
    </citation>
    <scope>NUCLEOTIDE SEQUENCE [LARGE SCALE GENOMIC DNA]</scope>
    <source>
        <strain evidence="4 5">NBRC 12748</strain>
    </source>
</reference>
<dbReference type="PANTHER" id="PTHR35526:SF3">
    <property type="entry name" value="ANTI-SIGMA-F FACTOR RSBW"/>
    <property type="match status" value="1"/>
</dbReference>
<comment type="caution">
    <text evidence="4">The sequence shown here is derived from an EMBL/GenBank/DDBJ whole genome shotgun (WGS) entry which is preliminary data.</text>
</comment>
<evidence type="ECO:0000256" key="2">
    <source>
        <dbReference type="SAM" id="MobiDB-lite"/>
    </source>
</evidence>
<dbReference type="GO" id="GO:0004674">
    <property type="term" value="F:protein serine/threonine kinase activity"/>
    <property type="evidence" value="ECO:0007669"/>
    <property type="project" value="UniProtKB-KW"/>
</dbReference>
<dbReference type="RefSeq" id="WP_230988749.1">
    <property type="nucleotide sequence ID" value="NZ_BJMM01000015.1"/>
</dbReference>
<dbReference type="EMBL" id="BJMM01000015">
    <property type="protein sequence ID" value="GEB50796.1"/>
    <property type="molecule type" value="Genomic_DNA"/>
</dbReference>
<name>A0A4Y3QZG2_STRCI</name>